<protein>
    <recommendedName>
        <fullName evidence="5">Exodeoxyribonuclease 7 large subunit</fullName>
        <ecNumber evidence="5">3.1.11.6</ecNumber>
    </recommendedName>
    <alternativeName>
        <fullName evidence="5">Exodeoxyribonuclease VII large subunit</fullName>
        <shortName evidence="5">Exonuclease VII large subunit</shortName>
    </alternativeName>
</protein>
<evidence type="ECO:0000256" key="1">
    <source>
        <dbReference type="ARBA" id="ARBA00022490"/>
    </source>
</evidence>
<evidence type="ECO:0000259" key="9">
    <source>
        <dbReference type="Pfam" id="PF02601"/>
    </source>
</evidence>
<evidence type="ECO:0000256" key="7">
    <source>
        <dbReference type="SAM" id="Coils"/>
    </source>
</evidence>
<dbReference type="InterPro" id="IPR025824">
    <property type="entry name" value="OB-fold_nuc-bd_dom"/>
</dbReference>
<name>A0A4R0YTZ7_9GAMM</name>
<evidence type="ECO:0000256" key="2">
    <source>
        <dbReference type="ARBA" id="ARBA00022722"/>
    </source>
</evidence>
<evidence type="ECO:0000313" key="12">
    <source>
        <dbReference type="Proteomes" id="UP000291822"/>
    </source>
</evidence>
<dbReference type="GO" id="GO:0005737">
    <property type="term" value="C:cytoplasm"/>
    <property type="evidence" value="ECO:0007669"/>
    <property type="project" value="UniProtKB-SubCell"/>
</dbReference>
<dbReference type="GO" id="GO:0008855">
    <property type="term" value="F:exodeoxyribonuclease VII activity"/>
    <property type="evidence" value="ECO:0007669"/>
    <property type="project" value="UniProtKB-UniRule"/>
</dbReference>
<feature type="region of interest" description="Disordered" evidence="8">
    <location>
        <begin position="1"/>
        <end position="23"/>
    </location>
</feature>
<keyword evidence="3 5" id="KW-0378">Hydrolase</keyword>
<comment type="subunit">
    <text evidence="5">Heterooligomer composed of large and small subunits.</text>
</comment>
<keyword evidence="2 5" id="KW-0540">Nuclease</keyword>
<evidence type="ECO:0000256" key="3">
    <source>
        <dbReference type="ARBA" id="ARBA00022801"/>
    </source>
</evidence>
<dbReference type="Pfam" id="PF13742">
    <property type="entry name" value="tRNA_anti_2"/>
    <property type="match status" value="1"/>
</dbReference>
<dbReference type="InterPro" id="IPR020579">
    <property type="entry name" value="Exonuc_VII_lsu_C"/>
</dbReference>
<comment type="subcellular location">
    <subcellularLocation>
        <location evidence="5 6">Cytoplasm</location>
    </subcellularLocation>
</comment>
<feature type="domain" description="Exonuclease VII large subunit C-terminal" evidence="9">
    <location>
        <begin position="141"/>
        <end position="453"/>
    </location>
</feature>
<dbReference type="AlphaFoldDB" id="A0A4R0YTZ7"/>
<dbReference type="Pfam" id="PF02601">
    <property type="entry name" value="Exonuc_VII_L"/>
    <property type="match status" value="1"/>
</dbReference>
<keyword evidence="4 5" id="KW-0269">Exonuclease</keyword>
<keyword evidence="12" id="KW-1185">Reference proteome</keyword>
<dbReference type="CDD" id="cd04489">
    <property type="entry name" value="ExoVII_LU_OBF"/>
    <property type="match status" value="1"/>
</dbReference>
<dbReference type="RefSeq" id="WP_131408310.1">
    <property type="nucleotide sequence ID" value="NZ_SJTG01000002.1"/>
</dbReference>
<sequence length="469" mass="52719">MHASDDYPTHHGGPEQGGTPPRHILTPSSLNRLVRDLLEDALPLIWIEGELSNVARPASGHLYFTLKDSAAQVRCAMFRPKSGWLKFKPVDGMHVLVRARVGLYEPRGEFQLVAEHMEPAGEGALQREFEQLKARLDAEGLFDAARKRPLPRYARRIGVITSATGAAIRDVLSVMSRRWPLADIEVMPVPVQGREAPPAIVQMLRKASASGRYDVLLLTRGGGSLEDLWAFNDEQVARAIHASAVPVVSAVGHEIDFSIADFVADLRAPTPSAAAELLVPDALALHRHLQQLKQRLTTLEQRRLQSRIQRVDHLLARLQAQRPQARLARDRERLLYLQRRLLGVQREQSQRRQATLDRVRARLQAQHPNQRLLLLRRRLEALAPRLRQTIERRLERERLTLRQTGRALHAISPLATLERGYAILFDAEGKVLRSARDVAVGTPLRARLADGELPLAVQPPAKRDEPARK</sequence>
<feature type="compositionally biased region" description="Basic and acidic residues" evidence="8">
    <location>
        <begin position="1"/>
        <end position="13"/>
    </location>
</feature>
<dbReference type="Proteomes" id="UP000291822">
    <property type="component" value="Unassembled WGS sequence"/>
</dbReference>
<evidence type="ECO:0000256" key="6">
    <source>
        <dbReference type="RuleBase" id="RU004355"/>
    </source>
</evidence>
<comment type="function">
    <text evidence="5">Bidirectionally degrades single-stranded DNA into large acid-insoluble oligonucleotides, which are then degraded further into small acid-soluble oligonucleotides.</text>
</comment>
<feature type="domain" description="OB-fold nucleic acid binding" evidence="10">
    <location>
        <begin position="28"/>
        <end position="118"/>
    </location>
</feature>
<dbReference type="EC" id="3.1.11.6" evidence="5"/>
<keyword evidence="1 5" id="KW-0963">Cytoplasm</keyword>
<accession>A0A4R0YTZ7</accession>
<evidence type="ECO:0000256" key="5">
    <source>
        <dbReference type="HAMAP-Rule" id="MF_00378"/>
    </source>
</evidence>
<keyword evidence="7" id="KW-0175">Coiled coil</keyword>
<dbReference type="PANTHER" id="PTHR30008">
    <property type="entry name" value="EXODEOXYRIBONUCLEASE 7 LARGE SUBUNIT"/>
    <property type="match status" value="1"/>
</dbReference>
<comment type="similarity">
    <text evidence="5 6">Belongs to the XseA family.</text>
</comment>
<dbReference type="GO" id="GO:0009318">
    <property type="term" value="C:exodeoxyribonuclease VII complex"/>
    <property type="evidence" value="ECO:0007669"/>
    <property type="project" value="UniProtKB-UniRule"/>
</dbReference>
<evidence type="ECO:0000259" key="10">
    <source>
        <dbReference type="Pfam" id="PF13742"/>
    </source>
</evidence>
<dbReference type="NCBIfam" id="TIGR00237">
    <property type="entry name" value="xseA"/>
    <property type="match status" value="1"/>
</dbReference>
<dbReference type="InterPro" id="IPR003753">
    <property type="entry name" value="Exonuc_VII_L"/>
</dbReference>
<feature type="coiled-coil region" evidence="7">
    <location>
        <begin position="282"/>
        <end position="321"/>
    </location>
</feature>
<proteinExistence type="inferred from homology"/>
<organism evidence="11 12">
    <name type="scientific">Dyella soli</name>
    <dbReference type="NCBI Taxonomy" id="522319"/>
    <lineage>
        <taxon>Bacteria</taxon>
        <taxon>Pseudomonadati</taxon>
        <taxon>Pseudomonadota</taxon>
        <taxon>Gammaproteobacteria</taxon>
        <taxon>Lysobacterales</taxon>
        <taxon>Rhodanobacteraceae</taxon>
        <taxon>Dyella</taxon>
    </lineage>
</organism>
<evidence type="ECO:0000256" key="4">
    <source>
        <dbReference type="ARBA" id="ARBA00022839"/>
    </source>
</evidence>
<dbReference type="GO" id="GO:0003676">
    <property type="term" value="F:nucleic acid binding"/>
    <property type="evidence" value="ECO:0007669"/>
    <property type="project" value="InterPro"/>
</dbReference>
<comment type="catalytic activity">
    <reaction evidence="5 6">
        <text>Exonucleolytic cleavage in either 5'- to 3'- or 3'- to 5'-direction to yield nucleoside 5'-phosphates.</text>
        <dbReference type="EC" id="3.1.11.6"/>
    </reaction>
</comment>
<dbReference type="PANTHER" id="PTHR30008:SF0">
    <property type="entry name" value="EXODEOXYRIBONUCLEASE 7 LARGE SUBUNIT"/>
    <property type="match status" value="1"/>
</dbReference>
<dbReference type="HAMAP" id="MF_00378">
    <property type="entry name" value="Exonuc_7_L"/>
    <property type="match status" value="1"/>
</dbReference>
<gene>
    <name evidence="5" type="primary">xseA</name>
    <name evidence="11" type="ORF">EZM97_15840</name>
</gene>
<dbReference type="EMBL" id="SJTG01000002">
    <property type="protein sequence ID" value="TCI10363.1"/>
    <property type="molecule type" value="Genomic_DNA"/>
</dbReference>
<evidence type="ECO:0000313" key="11">
    <source>
        <dbReference type="EMBL" id="TCI10363.1"/>
    </source>
</evidence>
<comment type="caution">
    <text evidence="11">The sequence shown here is derived from an EMBL/GenBank/DDBJ whole genome shotgun (WGS) entry which is preliminary data.</text>
</comment>
<evidence type="ECO:0000256" key="8">
    <source>
        <dbReference type="SAM" id="MobiDB-lite"/>
    </source>
</evidence>
<dbReference type="GO" id="GO:0006308">
    <property type="term" value="P:DNA catabolic process"/>
    <property type="evidence" value="ECO:0007669"/>
    <property type="project" value="UniProtKB-UniRule"/>
</dbReference>
<reference evidence="11 12" key="1">
    <citation type="submission" date="2019-02" db="EMBL/GenBank/DDBJ databases">
        <title>Dyella amyloliquefaciens sp. nov., isolated from forest soil.</title>
        <authorList>
            <person name="Gao Z.-H."/>
            <person name="Qiu L.-H."/>
        </authorList>
    </citation>
    <scope>NUCLEOTIDE SEQUENCE [LARGE SCALE GENOMIC DNA]</scope>
    <source>
        <strain evidence="11 12">KACC 12747</strain>
    </source>
</reference>